<evidence type="ECO:0000313" key="4">
    <source>
        <dbReference type="EMBL" id="VYT79638.1"/>
    </source>
</evidence>
<keyword evidence="1" id="KW-0472">Membrane</keyword>
<dbReference type="SUPFAM" id="SSF141868">
    <property type="entry name" value="EAL domain-like"/>
    <property type="match status" value="1"/>
</dbReference>
<protein>
    <submittedName>
        <fullName evidence="4">Phytochrome-like protein cph2</fullName>
    </submittedName>
</protein>
<feature type="transmembrane region" description="Helical" evidence="1">
    <location>
        <begin position="289"/>
        <end position="313"/>
    </location>
</feature>
<feature type="domain" description="GGDEF" evidence="3">
    <location>
        <begin position="356"/>
        <end position="487"/>
    </location>
</feature>
<dbReference type="InterPro" id="IPR029787">
    <property type="entry name" value="Nucleotide_cyclase"/>
</dbReference>
<dbReference type="InterPro" id="IPR035919">
    <property type="entry name" value="EAL_sf"/>
</dbReference>
<dbReference type="CDD" id="cd01949">
    <property type="entry name" value="GGDEF"/>
    <property type="match status" value="1"/>
</dbReference>
<dbReference type="Pfam" id="PF00563">
    <property type="entry name" value="EAL"/>
    <property type="match status" value="1"/>
</dbReference>
<dbReference type="Gene3D" id="3.30.450.20">
    <property type="entry name" value="PAS domain"/>
    <property type="match status" value="2"/>
</dbReference>
<keyword evidence="1" id="KW-0812">Transmembrane</keyword>
<dbReference type="Gene3D" id="3.30.70.270">
    <property type="match status" value="1"/>
</dbReference>
<keyword evidence="1" id="KW-1133">Transmembrane helix</keyword>
<dbReference type="PANTHER" id="PTHR33121">
    <property type="entry name" value="CYCLIC DI-GMP PHOSPHODIESTERASE PDEF"/>
    <property type="match status" value="1"/>
</dbReference>
<reference evidence="4" key="1">
    <citation type="submission" date="2019-11" db="EMBL/GenBank/DDBJ databases">
        <authorList>
            <person name="Feng L."/>
        </authorList>
    </citation>
    <scope>NUCLEOTIDE SEQUENCE</scope>
    <source>
        <strain evidence="4">CramosumLFYP8</strain>
    </source>
</reference>
<dbReference type="InterPro" id="IPR001633">
    <property type="entry name" value="EAL_dom"/>
</dbReference>
<dbReference type="EMBL" id="CACRTL010000019">
    <property type="protein sequence ID" value="VYT79638.1"/>
    <property type="molecule type" value="Genomic_DNA"/>
</dbReference>
<dbReference type="Gene3D" id="3.20.20.450">
    <property type="entry name" value="EAL domain"/>
    <property type="match status" value="1"/>
</dbReference>
<dbReference type="AlphaFoldDB" id="A0A6N2ZP03"/>
<gene>
    <name evidence="4" type="primary">cph2_9</name>
    <name evidence="4" type="ORF">CRLFYP8_02204</name>
</gene>
<feature type="domain" description="EAL" evidence="2">
    <location>
        <begin position="496"/>
        <end position="752"/>
    </location>
</feature>
<dbReference type="PROSITE" id="PS50883">
    <property type="entry name" value="EAL"/>
    <property type="match status" value="1"/>
</dbReference>
<evidence type="ECO:0000259" key="3">
    <source>
        <dbReference type="PROSITE" id="PS50887"/>
    </source>
</evidence>
<dbReference type="SMART" id="SM00052">
    <property type="entry name" value="EAL"/>
    <property type="match status" value="1"/>
</dbReference>
<evidence type="ECO:0000259" key="2">
    <source>
        <dbReference type="PROSITE" id="PS50883"/>
    </source>
</evidence>
<dbReference type="SMART" id="SM00267">
    <property type="entry name" value="GGDEF"/>
    <property type="match status" value="1"/>
</dbReference>
<dbReference type="InterPro" id="IPR000160">
    <property type="entry name" value="GGDEF_dom"/>
</dbReference>
<dbReference type="CDD" id="cd18773">
    <property type="entry name" value="PDC1_HK_sensor"/>
    <property type="match status" value="1"/>
</dbReference>
<dbReference type="RefSeq" id="WP_156635331.1">
    <property type="nucleotide sequence ID" value="NZ_CACRTL010000019.1"/>
</dbReference>
<dbReference type="CDD" id="cd01948">
    <property type="entry name" value="EAL"/>
    <property type="match status" value="1"/>
</dbReference>
<evidence type="ECO:0000256" key="1">
    <source>
        <dbReference type="SAM" id="Phobius"/>
    </source>
</evidence>
<dbReference type="GO" id="GO:0071111">
    <property type="term" value="F:cyclic-guanylate-specific phosphodiesterase activity"/>
    <property type="evidence" value="ECO:0007669"/>
    <property type="project" value="InterPro"/>
</dbReference>
<dbReference type="InterPro" id="IPR043128">
    <property type="entry name" value="Rev_trsase/Diguanyl_cyclase"/>
</dbReference>
<feature type="transmembrane region" description="Helical" evidence="1">
    <location>
        <begin position="12"/>
        <end position="35"/>
    </location>
</feature>
<organism evidence="4">
    <name type="scientific">Thomasclavelia ramosa</name>
    <dbReference type="NCBI Taxonomy" id="1547"/>
    <lineage>
        <taxon>Bacteria</taxon>
        <taxon>Bacillati</taxon>
        <taxon>Bacillota</taxon>
        <taxon>Erysipelotrichia</taxon>
        <taxon>Erysipelotrichales</taxon>
        <taxon>Coprobacillaceae</taxon>
        <taxon>Thomasclavelia</taxon>
    </lineage>
</organism>
<proteinExistence type="predicted"/>
<dbReference type="SUPFAM" id="SSF55073">
    <property type="entry name" value="Nucleotide cyclase"/>
    <property type="match status" value="1"/>
</dbReference>
<accession>A0A6N2ZP03</accession>
<dbReference type="Pfam" id="PF00990">
    <property type="entry name" value="GGDEF"/>
    <property type="match status" value="1"/>
</dbReference>
<dbReference type="PANTHER" id="PTHR33121:SF70">
    <property type="entry name" value="SIGNALING PROTEIN YKOW"/>
    <property type="match status" value="1"/>
</dbReference>
<sequence length="754" mass="86794">MYEDKVKKSLRKIIIFAVIIGIFLASIGAGFFYVIRTAFDRSTDERMIEETDNYKKRLDKQINNNFQMLNTVASIIGNSNLDESADFDSILERAYIENDFLTVAFFYNDEMGTLSTGDHIISSDIHLSSLQPEVQEVVRKALRGKENVSEPFYGDFSEEEVFTFGVPVYRNKQIVGAMIASSVADIFSEIIDGEKVLNGSAYIHLLDVNGKFLIRSSHAVVKEKKTDIFKEPYLSGDELTKIKKSMKNSEIVRFTFTYEGKEYHSILEPLDVNEWYLFCINSVQNSNSGIYSVAYAVACFFVIIVLLVGYLLIYGYRTMKKNNQQLMDFAYLDRLTGIYNLNRFGELAHQHIEEHSKYAIAALNVRKFKFINEIFGKEQADRLLCYIGRILNDNIKDGELVCRDSADVFYMFLLETEKNILEVRLKEILEKIRTSSNDSNSNYRITMSCGIATATDKQELQVSMTHAMFALEISKNNFKIPLWFFDAALHEQEKMNDYIERHMYEAIENGEFKLYLQPKIDLKTNSLASAEALVRWIRNDGTTIFPSQFIPIFEQNGFCVNLDMYMVEKVCQLLRQWIDEGYQAIPIAINQSKLVLYEIGYVKNLCGILDRYNIPASLITLEILEEIAIENVDDLNKKLTELRDIGFKISMDDFGTGYSSLNTLGKLNIDELKLDRSFLVEIKDTRNQNARLIMEEIVQLSKKLSIFSVIEGVETSEDDLLVKEIDCDYGQGYYYSRPIDSNDFTSKMLNKFNK</sequence>
<name>A0A6N2ZP03_9FIRM</name>
<dbReference type="PROSITE" id="PS50887">
    <property type="entry name" value="GGDEF"/>
    <property type="match status" value="1"/>
</dbReference>
<dbReference type="InterPro" id="IPR050706">
    <property type="entry name" value="Cyclic-di-GMP_PDE-like"/>
</dbReference>
<dbReference type="NCBIfam" id="TIGR00254">
    <property type="entry name" value="GGDEF"/>
    <property type="match status" value="1"/>
</dbReference>